<sequence>MTDSSSTIYVATTTGGQVAFNATDRWAGPRCYAYNTTGPARAIANKVDGKVLAVTIHDDGVVTTEWLPAKRGR</sequence>
<name>A0A1B3AYK3_9CAUD</name>
<proteinExistence type="predicted"/>
<dbReference type="Proteomes" id="UP000202170">
    <property type="component" value="Segment"/>
</dbReference>
<protein>
    <submittedName>
        <fullName evidence="1">Uncharacterized protein</fullName>
    </submittedName>
</protein>
<dbReference type="GeneID" id="29080388"/>
<reference evidence="2" key="1">
    <citation type="submission" date="2016-07" db="EMBL/GenBank/DDBJ databases">
        <authorList>
            <person name="Florea S."/>
            <person name="Webb J.S."/>
            <person name="Jaromczyk J."/>
            <person name="Schardl C.L."/>
        </authorList>
    </citation>
    <scope>NUCLEOTIDE SEQUENCE [LARGE SCALE GENOMIC DNA]</scope>
</reference>
<organism evidence="1 2">
    <name type="scientific">Gordonia phage Bantam</name>
    <dbReference type="NCBI Taxonomy" id="1887641"/>
    <lineage>
        <taxon>Viruses</taxon>
        <taxon>Duplodnaviria</taxon>
        <taxon>Heunggongvirae</taxon>
        <taxon>Uroviricota</taxon>
        <taxon>Caudoviricetes</taxon>
        <taxon>Bantamvirus</taxon>
        <taxon>Bantamvirus bantam</taxon>
    </lineage>
</organism>
<accession>A0A1B3AYK3</accession>
<evidence type="ECO:0000313" key="2">
    <source>
        <dbReference type="Proteomes" id="UP000202170"/>
    </source>
</evidence>
<dbReference type="EMBL" id="KX557272">
    <property type="protein sequence ID" value="AOE43813.1"/>
    <property type="molecule type" value="Genomic_DNA"/>
</dbReference>
<evidence type="ECO:0000313" key="1">
    <source>
        <dbReference type="EMBL" id="AOE43813.1"/>
    </source>
</evidence>
<dbReference type="RefSeq" id="YP_009287592.1">
    <property type="nucleotide sequence ID" value="NC_031074.1"/>
</dbReference>
<gene>
    <name evidence="1" type="primary">124</name>
    <name evidence="1" type="ORF">SEA_BANTAM_124</name>
</gene>
<dbReference type="KEGG" id="vg:29080388"/>
<keyword evidence="2" id="KW-1185">Reference proteome</keyword>